<name>A0A3T0E6Q1_9PROT</name>
<reference evidence="1 2" key="1">
    <citation type="submission" date="2016-12" db="EMBL/GenBank/DDBJ databases">
        <title>The genome of dimorphic prosthecate Glycocaulis alkaliphilus 6b-8t, isolated from crude oil dictates its adaptability in petroleum environments.</title>
        <authorList>
            <person name="Wu X.-L."/>
            <person name="Geng S."/>
        </authorList>
    </citation>
    <scope>NUCLEOTIDE SEQUENCE [LARGE SCALE GENOMIC DNA]</scope>
    <source>
        <strain evidence="1 2">6B-8</strain>
    </source>
</reference>
<proteinExistence type="predicted"/>
<dbReference type="EMBL" id="CP018911">
    <property type="protein sequence ID" value="AZU03053.1"/>
    <property type="molecule type" value="Genomic_DNA"/>
</dbReference>
<accession>A0A3T0E6Q1</accession>
<gene>
    <name evidence="1" type="ORF">X907_0505</name>
</gene>
<dbReference type="Proteomes" id="UP000286954">
    <property type="component" value="Chromosome"/>
</dbReference>
<organism evidence="1 2">
    <name type="scientific">Glycocaulis alkaliphilus</name>
    <dbReference type="NCBI Taxonomy" id="1434191"/>
    <lineage>
        <taxon>Bacteria</taxon>
        <taxon>Pseudomonadati</taxon>
        <taxon>Pseudomonadota</taxon>
        <taxon>Alphaproteobacteria</taxon>
        <taxon>Maricaulales</taxon>
        <taxon>Maricaulaceae</taxon>
        <taxon>Glycocaulis</taxon>
    </lineage>
</organism>
<sequence>MTDHTYNAAHSATPGFAADTSPLISACLVAGRTALGKAGRNHA</sequence>
<dbReference type="AlphaFoldDB" id="A0A3T0E6Q1"/>
<evidence type="ECO:0000313" key="1">
    <source>
        <dbReference type="EMBL" id="AZU03053.1"/>
    </source>
</evidence>
<keyword evidence="2" id="KW-1185">Reference proteome</keyword>
<dbReference type="KEGG" id="gak:X907_0505"/>
<protein>
    <submittedName>
        <fullName evidence="1">Uncharacterized protein</fullName>
    </submittedName>
</protein>
<evidence type="ECO:0000313" key="2">
    <source>
        <dbReference type="Proteomes" id="UP000286954"/>
    </source>
</evidence>